<dbReference type="EMBL" id="CP060637">
    <property type="protein sequence ID" value="QNM15336.1"/>
    <property type="molecule type" value="Genomic_DNA"/>
</dbReference>
<dbReference type="InterPro" id="IPR036390">
    <property type="entry name" value="WH_DNA-bd_sf"/>
</dbReference>
<evidence type="ECO:0000256" key="1">
    <source>
        <dbReference type="ARBA" id="ARBA00006479"/>
    </source>
</evidence>
<dbReference type="KEGG" id="fho:H9Q81_00410"/>
<organism evidence="2 3">
    <name type="scientific">Fusobacterium hominis</name>
    <dbReference type="NCBI Taxonomy" id="2764326"/>
    <lineage>
        <taxon>Bacteria</taxon>
        <taxon>Fusobacteriati</taxon>
        <taxon>Fusobacteriota</taxon>
        <taxon>Fusobacteriia</taxon>
        <taxon>Fusobacteriales</taxon>
        <taxon>Fusobacteriaceae</taxon>
        <taxon>Fusobacterium</taxon>
    </lineage>
</organism>
<dbReference type="InterPro" id="IPR036388">
    <property type="entry name" value="WH-like_DNA-bd_sf"/>
</dbReference>
<sequence>MNKKKGLKDEVLEFIKSEKSVTKTDISNYFKLSAAGTGKIVKELLLENLIVKAKQGISTGGRPPVILEINKENLGKVLGVYYAPTFIEITLGNISGDMYESYRYEIETKGEVIFTKGEELIQEMLNEYSDIGIISVVVNGLIDSKNGIVIFSPHYNVKNFNLKSRLEEKFNLRVLVENDVRAMALTEKIFGLCKENHNFVVLNIEEGVGGSIYLNDMLYHGYGSMSGELGHMVVKRESFEICSCGKKGCLETEVSNRALIKKIFKQIRINGRYSSLKKILENRDIAIDDVIRAYDDKDMLVLAVIGEAIQYVTYAIDMIISVINPEKIILYGDIFKSKNILDRLLKDISKLTMDEQNYEINVSNFLTSIYKKAPFSLANYMIFKY</sequence>
<reference evidence="2 3" key="1">
    <citation type="submission" date="2020-08" db="EMBL/GenBank/DDBJ databases">
        <authorList>
            <person name="Liu C."/>
            <person name="Sun Q."/>
        </authorList>
    </citation>
    <scope>NUCLEOTIDE SEQUENCE [LARGE SCALE GENOMIC DNA]</scope>
    <source>
        <strain evidence="2 3">NSJ-57</strain>
    </source>
</reference>
<dbReference type="PANTHER" id="PTHR18964">
    <property type="entry name" value="ROK (REPRESSOR, ORF, KINASE) FAMILY"/>
    <property type="match status" value="1"/>
</dbReference>
<keyword evidence="3" id="KW-1185">Reference proteome</keyword>
<dbReference type="InterPro" id="IPR000600">
    <property type="entry name" value="ROK"/>
</dbReference>
<evidence type="ECO:0000313" key="2">
    <source>
        <dbReference type="EMBL" id="QNM15336.1"/>
    </source>
</evidence>
<dbReference type="Proteomes" id="UP000515913">
    <property type="component" value="Chromosome"/>
</dbReference>
<dbReference type="SUPFAM" id="SSF46785">
    <property type="entry name" value="Winged helix' DNA-binding domain"/>
    <property type="match status" value="1"/>
</dbReference>
<name>A0A7G9GX04_9FUSO</name>
<dbReference type="Gene3D" id="3.30.420.40">
    <property type="match status" value="2"/>
</dbReference>
<dbReference type="Pfam" id="PF00480">
    <property type="entry name" value="ROK"/>
    <property type="match status" value="1"/>
</dbReference>
<dbReference type="InterPro" id="IPR043129">
    <property type="entry name" value="ATPase_NBD"/>
</dbReference>
<protein>
    <submittedName>
        <fullName evidence="2">ROK family protein</fullName>
    </submittedName>
</protein>
<gene>
    <name evidence="2" type="ORF">H9Q81_00410</name>
</gene>
<dbReference type="RefSeq" id="WP_101473559.1">
    <property type="nucleotide sequence ID" value="NZ_CP060637.1"/>
</dbReference>
<proteinExistence type="inferred from homology"/>
<comment type="similarity">
    <text evidence="1">Belongs to the ROK (NagC/XylR) family.</text>
</comment>
<accession>A0A7G9GX04</accession>
<dbReference type="AlphaFoldDB" id="A0A7G9GX04"/>
<dbReference type="SUPFAM" id="SSF53067">
    <property type="entry name" value="Actin-like ATPase domain"/>
    <property type="match status" value="1"/>
</dbReference>
<evidence type="ECO:0000313" key="3">
    <source>
        <dbReference type="Proteomes" id="UP000515913"/>
    </source>
</evidence>
<dbReference type="PANTHER" id="PTHR18964:SF149">
    <property type="entry name" value="BIFUNCTIONAL UDP-N-ACETYLGLUCOSAMINE 2-EPIMERASE_N-ACETYLMANNOSAMINE KINASE"/>
    <property type="match status" value="1"/>
</dbReference>
<dbReference type="Gene3D" id="1.10.10.10">
    <property type="entry name" value="Winged helix-like DNA-binding domain superfamily/Winged helix DNA-binding domain"/>
    <property type="match status" value="1"/>
</dbReference>